<dbReference type="PROSITE" id="PS00688">
    <property type="entry name" value="SIGMA54_INTERACT_3"/>
    <property type="match status" value="1"/>
</dbReference>
<comment type="caution">
    <text evidence="6">The sequence shown here is derived from an EMBL/GenBank/DDBJ whole genome shotgun (WGS) entry which is preliminary data.</text>
</comment>
<evidence type="ECO:0000256" key="2">
    <source>
        <dbReference type="ARBA" id="ARBA00022840"/>
    </source>
</evidence>
<dbReference type="CDD" id="cd00009">
    <property type="entry name" value="AAA"/>
    <property type="match status" value="1"/>
</dbReference>
<keyword evidence="4" id="KW-0804">Transcription</keyword>
<dbReference type="Gene3D" id="1.10.8.60">
    <property type="match status" value="1"/>
</dbReference>
<dbReference type="SMART" id="SM00382">
    <property type="entry name" value="AAA"/>
    <property type="match status" value="1"/>
</dbReference>
<dbReference type="EMBL" id="MHVS01000004">
    <property type="protein sequence ID" value="OHA96773.1"/>
    <property type="molecule type" value="Genomic_DNA"/>
</dbReference>
<keyword evidence="1" id="KW-0547">Nucleotide-binding</keyword>
<dbReference type="SUPFAM" id="SSF46689">
    <property type="entry name" value="Homeodomain-like"/>
    <property type="match status" value="1"/>
</dbReference>
<proteinExistence type="predicted"/>
<dbReference type="InterPro" id="IPR025944">
    <property type="entry name" value="Sigma_54_int_dom_CS"/>
</dbReference>
<dbReference type="Pfam" id="PF00158">
    <property type="entry name" value="Sigma54_activat"/>
    <property type="match status" value="1"/>
</dbReference>
<dbReference type="InterPro" id="IPR002078">
    <property type="entry name" value="Sigma_54_int"/>
</dbReference>
<evidence type="ECO:0000256" key="1">
    <source>
        <dbReference type="ARBA" id="ARBA00022741"/>
    </source>
</evidence>
<protein>
    <recommendedName>
        <fullName evidence="5">Sigma-54 factor interaction domain-containing protein</fullName>
    </recommendedName>
</protein>
<dbReference type="GO" id="GO:0005524">
    <property type="term" value="F:ATP binding"/>
    <property type="evidence" value="ECO:0007669"/>
    <property type="project" value="UniProtKB-KW"/>
</dbReference>
<dbReference type="AlphaFoldDB" id="A0A1G2THU4"/>
<evidence type="ECO:0000259" key="5">
    <source>
        <dbReference type="PROSITE" id="PS50045"/>
    </source>
</evidence>
<dbReference type="InterPro" id="IPR002197">
    <property type="entry name" value="HTH_Fis"/>
</dbReference>
<dbReference type="Proteomes" id="UP000177279">
    <property type="component" value="Unassembled WGS sequence"/>
</dbReference>
<dbReference type="Pfam" id="PF25601">
    <property type="entry name" value="AAA_lid_14"/>
    <property type="match status" value="1"/>
</dbReference>
<evidence type="ECO:0000256" key="4">
    <source>
        <dbReference type="ARBA" id="ARBA00023163"/>
    </source>
</evidence>
<dbReference type="Gene3D" id="1.10.10.60">
    <property type="entry name" value="Homeodomain-like"/>
    <property type="match status" value="1"/>
</dbReference>
<gene>
    <name evidence="6" type="ORF">A3D49_02950</name>
</gene>
<dbReference type="PROSITE" id="PS00675">
    <property type="entry name" value="SIGMA54_INTERACT_1"/>
    <property type="match status" value="1"/>
</dbReference>
<reference evidence="6 7" key="1">
    <citation type="journal article" date="2016" name="Nat. Commun.">
        <title>Thousands of microbial genomes shed light on interconnected biogeochemical processes in an aquifer system.</title>
        <authorList>
            <person name="Anantharaman K."/>
            <person name="Brown C.T."/>
            <person name="Hug L.A."/>
            <person name="Sharon I."/>
            <person name="Castelle C.J."/>
            <person name="Probst A.J."/>
            <person name="Thomas B.C."/>
            <person name="Singh A."/>
            <person name="Wilkins M.J."/>
            <person name="Karaoz U."/>
            <person name="Brodie E.L."/>
            <person name="Williams K.H."/>
            <person name="Hubbard S.S."/>
            <person name="Banfield J.F."/>
        </authorList>
    </citation>
    <scope>NUCLEOTIDE SEQUENCE [LARGE SCALE GENOMIC DNA]</scope>
</reference>
<sequence>MSQNQALALEPQPAHVLIGQSAHAQRLRTFASQAARVRHSVLLLGETGSGKDLVAKMIHSQKTRSGQFVLVNCAAIPEALFESELFGHGKGAFTGAQESKPGLFETAEHGTIFLNEIGELPSAMQAKLLEALENGNYRRVGEVTGKTIKTRIIAATNVNIKKALSEGKMRSDLYHRINVLPMTVPPLRERREDIPDLANYFLRQEDDAKTIAPETMAVFRKYEWPGNVRELKNTVIRAVFNSNGEPSIGPEHVRPHLKEEPPQGNENWVQRLVPNSQEKFPTFGAVTQAAEREYLKEVLTRTGGNVKKAAQLAGTCYRKLLLEVQKHNLRDLVRELRNPYSE</sequence>
<dbReference type="GO" id="GO:0043565">
    <property type="term" value="F:sequence-specific DNA binding"/>
    <property type="evidence" value="ECO:0007669"/>
    <property type="project" value="InterPro"/>
</dbReference>
<keyword evidence="3" id="KW-0805">Transcription regulation</keyword>
<keyword evidence="2" id="KW-0067">ATP-binding</keyword>
<dbReference type="SUPFAM" id="SSF52540">
    <property type="entry name" value="P-loop containing nucleoside triphosphate hydrolases"/>
    <property type="match status" value="1"/>
</dbReference>
<accession>A0A1G2THU4</accession>
<dbReference type="Pfam" id="PF02954">
    <property type="entry name" value="HTH_8"/>
    <property type="match status" value="1"/>
</dbReference>
<dbReference type="InterPro" id="IPR003593">
    <property type="entry name" value="AAA+_ATPase"/>
</dbReference>
<dbReference type="FunFam" id="3.40.50.300:FF:000006">
    <property type="entry name" value="DNA-binding transcriptional regulator NtrC"/>
    <property type="match status" value="1"/>
</dbReference>
<evidence type="ECO:0000313" key="6">
    <source>
        <dbReference type="EMBL" id="OHA96773.1"/>
    </source>
</evidence>
<dbReference type="InterPro" id="IPR058031">
    <property type="entry name" value="AAA_lid_NorR"/>
</dbReference>
<feature type="domain" description="Sigma-54 factor interaction" evidence="5">
    <location>
        <begin position="17"/>
        <end position="240"/>
    </location>
</feature>
<name>A0A1G2THU4_9BACT</name>
<evidence type="ECO:0000313" key="7">
    <source>
        <dbReference type="Proteomes" id="UP000177279"/>
    </source>
</evidence>
<dbReference type="Gene3D" id="3.40.50.300">
    <property type="entry name" value="P-loop containing nucleotide triphosphate hydrolases"/>
    <property type="match status" value="1"/>
</dbReference>
<evidence type="ECO:0000256" key="3">
    <source>
        <dbReference type="ARBA" id="ARBA00023015"/>
    </source>
</evidence>
<organism evidence="6 7">
    <name type="scientific">Candidatus Zambryskibacteria bacterium RIFCSPHIGHO2_02_FULL_43_37</name>
    <dbReference type="NCBI Taxonomy" id="1802749"/>
    <lineage>
        <taxon>Bacteria</taxon>
        <taxon>Candidatus Zambryskiibacteriota</taxon>
    </lineage>
</organism>
<dbReference type="InterPro" id="IPR027417">
    <property type="entry name" value="P-loop_NTPase"/>
</dbReference>
<dbReference type="PROSITE" id="PS50045">
    <property type="entry name" value="SIGMA54_INTERACT_4"/>
    <property type="match status" value="1"/>
</dbReference>
<dbReference type="InterPro" id="IPR025662">
    <property type="entry name" value="Sigma_54_int_dom_ATP-bd_1"/>
</dbReference>
<dbReference type="InterPro" id="IPR009057">
    <property type="entry name" value="Homeodomain-like_sf"/>
</dbReference>
<dbReference type="PANTHER" id="PTHR32071">
    <property type="entry name" value="TRANSCRIPTIONAL REGULATORY PROTEIN"/>
    <property type="match status" value="1"/>
</dbReference>
<dbReference type="GO" id="GO:0006355">
    <property type="term" value="P:regulation of DNA-templated transcription"/>
    <property type="evidence" value="ECO:0007669"/>
    <property type="project" value="InterPro"/>
</dbReference>